<evidence type="ECO:0000313" key="1">
    <source>
        <dbReference type="EMBL" id="ASO04881.1"/>
    </source>
</evidence>
<dbReference type="Gene3D" id="1.50.10.20">
    <property type="match status" value="1"/>
</dbReference>
<gene>
    <name evidence="1" type="ORF">AREALGSMS7_01411</name>
</gene>
<name>A0A221UVF2_9FLAO</name>
<dbReference type="KEGG" id="aalg:AREALGSMS7_01411"/>
<protein>
    <submittedName>
        <fullName evidence="1">Glycosyl hydrolase Family 88</fullName>
    </submittedName>
</protein>
<dbReference type="SUPFAM" id="SSF48208">
    <property type="entry name" value="Six-hairpin glycosidases"/>
    <property type="match status" value="1"/>
</dbReference>
<evidence type="ECO:0000313" key="2">
    <source>
        <dbReference type="Proteomes" id="UP000204551"/>
    </source>
</evidence>
<dbReference type="Proteomes" id="UP000204551">
    <property type="component" value="Chromosome"/>
</dbReference>
<proteinExistence type="predicted"/>
<keyword evidence="1" id="KW-0378">Hydrolase</keyword>
<reference evidence="1 2" key="1">
    <citation type="submission" date="2017-07" db="EMBL/GenBank/DDBJ databases">
        <title>Genome Sequence of Arenibacter algicola Strain SMS7 Isolated from a culture of the Diatom Skeletonema marinoi.</title>
        <authorList>
            <person name="Topel M."/>
            <person name="Pinder M.I.M."/>
            <person name="Johansson O.N."/>
            <person name="Kourtchenko O."/>
            <person name="Godhe A."/>
            <person name="Clarke A.K."/>
        </authorList>
    </citation>
    <scope>NUCLEOTIDE SEQUENCE [LARGE SCALE GENOMIC DNA]</scope>
    <source>
        <strain evidence="1 2">SMS7</strain>
    </source>
</reference>
<sequence>MDAFRISFKKLEFFCDTEKFVGWDPYDGLNSWVIQKTPIGKSRFIRLAWIQLFKRNPINFRPLFGIKKDYNPKGLGLFLTGYCNLYKIEPKDEYLEKINFLSTKIIELKTSGYSGACWGYNFDWQARAFFQPKYTPTVVATSFIGEALIEAYKLTNRKELLDTAISCSEFILKDLNRTYDEEGDFTFSYSPLDSTQVYNAGLLGAKLLSLIYPYTEDDNLLDTAKKVVSYVCKRQTKEGAWSYGTLPFHQWIDNFHTGYNLECIFRYQDVSGDQTFEKYIEKGLIYYLNTFFTEEGVSKYYNNKTFPIDIHAPAQLIVTLSKLGILNENRELADRVLLWTTKNMQSSKGYFYYQKKKWVTSKIPYIRWAQSWMFYAFSYYLLEFDLDEGNQHS</sequence>
<organism evidence="1 2">
    <name type="scientific">Arenibacter algicola</name>
    <dbReference type="NCBI Taxonomy" id="616991"/>
    <lineage>
        <taxon>Bacteria</taxon>
        <taxon>Pseudomonadati</taxon>
        <taxon>Bacteroidota</taxon>
        <taxon>Flavobacteriia</taxon>
        <taxon>Flavobacteriales</taxon>
        <taxon>Flavobacteriaceae</taxon>
        <taxon>Arenibacter</taxon>
    </lineage>
</organism>
<dbReference type="AlphaFoldDB" id="A0A221UVF2"/>
<accession>A0A221UVF2</accession>
<dbReference type="GO" id="GO:0005975">
    <property type="term" value="P:carbohydrate metabolic process"/>
    <property type="evidence" value="ECO:0007669"/>
    <property type="project" value="InterPro"/>
</dbReference>
<dbReference type="InterPro" id="IPR008928">
    <property type="entry name" value="6-hairpin_glycosidase_sf"/>
</dbReference>
<dbReference type="GO" id="GO:0016787">
    <property type="term" value="F:hydrolase activity"/>
    <property type="evidence" value="ECO:0007669"/>
    <property type="project" value="UniProtKB-KW"/>
</dbReference>
<dbReference type="EMBL" id="CP022515">
    <property type="protein sequence ID" value="ASO04881.1"/>
    <property type="molecule type" value="Genomic_DNA"/>
</dbReference>